<dbReference type="OrthoDB" id="67843at2"/>
<proteinExistence type="predicted"/>
<dbReference type="RefSeq" id="WP_041451212.1">
    <property type="nucleotide sequence ID" value="NZ_BDDI01000026.1"/>
</dbReference>
<dbReference type="Pfam" id="PF01127">
    <property type="entry name" value="Sdh_cyt"/>
    <property type="match status" value="1"/>
</dbReference>
<keyword evidence="6" id="KW-0408">Iron</keyword>
<comment type="subcellular location">
    <subcellularLocation>
        <location evidence="1">Membrane</location>
    </subcellularLocation>
</comment>
<evidence type="ECO:0000256" key="7">
    <source>
        <dbReference type="ARBA" id="ARBA00023136"/>
    </source>
</evidence>
<feature type="transmembrane region" description="Helical" evidence="8">
    <location>
        <begin position="120"/>
        <end position="142"/>
    </location>
</feature>
<dbReference type="Gene3D" id="1.20.1300.10">
    <property type="entry name" value="Fumarate reductase/succinate dehydrogenase, transmembrane subunit"/>
    <property type="match status" value="1"/>
</dbReference>
<dbReference type="InterPro" id="IPR034804">
    <property type="entry name" value="SQR/QFR_C/D"/>
</dbReference>
<keyword evidence="7 8" id="KW-0472">Membrane</keyword>
<name>A0A839RUP6_9ACTN</name>
<evidence type="ECO:0000313" key="10">
    <source>
        <dbReference type="Proteomes" id="UP000567922"/>
    </source>
</evidence>
<evidence type="ECO:0000256" key="1">
    <source>
        <dbReference type="ARBA" id="ARBA00004370"/>
    </source>
</evidence>
<keyword evidence="5 8" id="KW-1133">Transmembrane helix</keyword>
<keyword evidence="2" id="KW-0349">Heme</keyword>
<protein>
    <submittedName>
        <fullName evidence="9">Succinate dehydrogenase / fumarate reductase membrane anchor subunit</fullName>
    </submittedName>
</protein>
<feature type="transmembrane region" description="Helical" evidence="8">
    <location>
        <begin position="42"/>
        <end position="65"/>
    </location>
</feature>
<evidence type="ECO:0000256" key="2">
    <source>
        <dbReference type="ARBA" id="ARBA00022617"/>
    </source>
</evidence>
<dbReference type="CDD" id="cd03500">
    <property type="entry name" value="SQR_TypeA_SdhD_like"/>
    <property type="match status" value="1"/>
</dbReference>
<dbReference type="GO" id="GO:0016020">
    <property type="term" value="C:membrane"/>
    <property type="evidence" value="ECO:0007669"/>
    <property type="project" value="UniProtKB-SubCell"/>
</dbReference>
<dbReference type="GO" id="GO:0046872">
    <property type="term" value="F:metal ion binding"/>
    <property type="evidence" value="ECO:0007669"/>
    <property type="project" value="UniProtKB-KW"/>
</dbReference>
<sequence length="150" mass="17103">MTSSDPRIAQPIATSYDRPASLSLPRTPRRRSGNNFEMWSWLFMRISGLLLMFLVIGHISIMLLLDDGVHRINFAFVAGRWASPFWQIWDLSMLWLAQLHGGNGLRTVINDYARKDSTRFWLTTLLVISIVLITGLGSYVIFTFDPNITG</sequence>
<dbReference type="SUPFAM" id="SSF81343">
    <property type="entry name" value="Fumarate reductase respiratory complex transmembrane subunits"/>
    <property type="match status" value="1"/>
</dbReference>
<evidence type="ECO:0000256" key="4">
    <source>
        <dbReference type="ARBA" id="ARBA00022723"/>
    </source>
</evidence>
<accession>A0A839RUP6</accession>
<comment type="caution">
    <text evidence="9">The sequence shown here is derived from an EMBL/GenBank/DDBJ whole genome shotgun (WGS) entry which is preliminary data.</text>
</comment>
<keyword evidence="3 8" id="KW-0812">Transmembrane</keyword>
<keyword evidence="10" id="KW-1185">Reference proteome</keyword>
<dbReference type="EMBL" id="JACHWS010000004">
    <property type="protein sequence ID" value="MBB3039784.1"/>
    <property type="molecule type" value="Genomic_DNA"/>
</dbReference>
<reference evidence="9 10" key="1">
    <citation type="submission" date="2020-08" db="EMBL/GenBank/DDBJ databases">
        <title>Sequencing the genomes of 1000 actinobacteria strains.</title>
        <authorList>
            <person name="Klenk H.-P."/>
        </authorList>
    </citation>
    <scope>NUCLEOTIDE SEQUENCE [LARGE SCALE GENOMIC DNA]</scope>
    <source>
        <strain evidence="9 10">DSM 45258</strain>
    </source>
</reference>
<organism evidence="9 10">
    <name type="scientific">Hoyosella altamirensis</name>
    <dbReference type="NCBI Taxonomy" id="616997"/>
    <lineage>
        <taxon>Bacteria</taxon>
        <taxon>Bacillati</taxon>
        <taxon>Actinomycetota</taxon>
        <taxon>Actinomycetes</taxon>
        <taxon>Mycobacteriales</taxon>
        <taxon>Hoyosellaceae</taxon>
        <taxon>Hoyosella</taxon>
    </lineage>
</organism>
<dbReference type="Proteomes" id="UP000567922">
    <property type="component" value="Unassembled WGS sequence"/>
</dbReference>
<evidence type="ECO:0000313" key="9">
    <source>
        <dbReference type="EMBL" id="MBB3039784.1"/>
    </source>
</evidence>
<evidence type="ECO:0000256" key="8">
    <source>
        <dbReference type="SAM" id="Phobius"/>
    </source>
</evidence>
<dbReference type="AlphaFoldDB" id="A0A839RUP6"/>
<evidence type="ECO:0000256" key="6">
    <source>
        <dbReference type="ARBA" id="ARBA00023004"/>
    </source>
</evidence>
<evidence type="ECO:0000256" key="5">
    <source>
        <dbReference type="ARBA" id="ARBA00022989"/>
    </source>
</evidence>
<gene>
    <name evidence="9" type="ORF">FHU29_004272</name>
</gene>
<keyword evidence="4" id="KW-0479">Metal-binding</keyword>
<evidence type="ECO:0000256" key="3">
    <source>
        <dbReference type="ARBA" id="ARBA00022692"/>
    </source>
</evidence>
<dbReference type="InterPro" id="IPR000701">
    <property type="entry name" value="SuccDH_FuR_B_TM-su"/>
</dbReference>